<evidence type="ECO:0000256" key="2">
    <source>
        <dbReference type="SAM" id="SignalP"/>
    </source>
</evidence>
<protein>
    <submittedName>
        <fullName evidence="3">Uncharacterized protein</fullName>
    </submittedName>
</protein>
<comment type="caution">
    <text evidence="3">The sequence shown here is derived from an EMBL/GenBank/DDBJ whole genome shotgun (WGS) entry which is preliminary data.</text>
</comment>
<dbReference type="Proteomes" id="UP000712281">
    <property type="component" value="Unassembled WGS sequence"/>
</dbReference>
<keyword evidence="2" id="KW-0732">Signal</keyword>
<keyword evidence="1" id="KW-1133">Transmembrane helix</keyword>
<name>A0A8S9G9C0_BRACR</name>
<feature type="chain" id="PRO_5035866154" evidence="2">
    <location>
        <begin position="19"/>
        <end position="190"/>
    </location>
</feature>
<feature type="transmembrane region" description="Helical" evidence="1">
    <location>
        <begin position="169"/>
        <end position="189"/>
    </location>
</feature>
<evidence type="ECO:0000313" key="4">
    <source>
        <dbReference type="Proteomes" id="UP000712281"/>
    </source>
</evidence>
<gene>
    <name evidence="3" type="ORF">F2Q68_00030507</name>
</gene>
<dbReference type="EMBL" id="QGKW02002005">
    <property type="protein sequence ID" value="KAF2540928.1"/>
    <property type="molecule type" value="Genomic_DNA"/>
</dbReference>
<sequence>MASFKNFVLLILLTTTLGLVIEAAEKHQAIPSEKKRRKNWRGNSNLSTNLQSRVSRQNSVTYLTVSIFTNNWPLIILCSKTTIFSLSQQLYLNGSEATTFQRLKSMGFNGPRHFIAERNNTDGTGQYYVRLTTGLKVVLEWEPQVSQDQISLAFIAVAGGPKERFASNFVGWMISLFLVLLLLVSLTIYF</sequence>
<keyword evidence="1" id="KW-0472">Membrane</keyword>
<reference evidence="3" key="1">
    <citation type="submission" date="2019-12" db="EMBL/GenBank/DDBJ databases">
        <title>Genome sequencing and annotation of Brassica cretica.</title>
        <authorList>
            <person name="Studholme D.J."/>
            <person name="Sarris P.F."/>
        </authorList>
    </citation>
    <scope>NUCLEOTIDE SEQUENCE</scope>
    <source>
        <strain evidence="3">PFS-001/15</strain>
        <tissue evidence="3">Leaf</tissue>
    </source>
</reference>
<evidence type="ECO:0000313" key="3">
    <source>
        <dbReference type="EMBL" id="KAF2540928.1"/>
    </source>
</evidence>
<dbReference type="AlphaFoldDB" id="A0A8S9G9C0"/>
<feature type="signal peptide" evidence="2">
    <location>
        <begin position="1"/>
        <end position="18"/>
    </location>
</feature>
<proteinExistence type="predicted"/>
<accession>A0A8S9G9C0</accession>
<evidence type="ECO:0000256" key="1">
    <source>
        <dbReference type="SAM" id="Phobius"/>
    </source>
</evidence>
<keyword evidence="1" id="KW-0812">Transmembrane</keyword>
<organism evidence="3 4">
    <name type="scientific">Brassica cretica</name>
    <name type="common">Mustard</name>
    <dbReference type="NCBI Taxonomy" id="69181"/>
    <lineage>
        <taxon>Eukaryota</taxon>
        <taxon>Viridiplantae</taxon>
        <taxon>Streptophyta</taxon>
        <taxon>Embryophyta</taxon>
        <taxon>Tracheophyta</taxon>
        <taxon>Spermatophyta</taxon>
        <taxon>Magnoliopsida</taxon>
        <taxon>eudicotyledons</taxon>
        <taxon>Gunneridae</taxon>
        <taxon>Pentapetalae</taxon>
        <taxon>rosids</taxon>
        <taxon>malvids</taxon>
        <taxon>Brassicales</taxon>
        <taxon>Brassicaceae</taxon>
        <taxon>Brassiceae</taxon>
        <taxon>Brassica</taxon>
    </lineage>
</organism>